<protein>
    <submittedName>
        <fullName evidence="2">Uncharacterized protein</fullName>
    </submittedName>
</protein>
<organism evidence="2">
    <name type="scientific">Rhizophora mucronata</name>
    <name type="common">Asiatic mangrove</name>
    <dbReference type="NCBI Taxonomy" id="61149"/>
    <lineage>
        <taxon>Eukaryota</taxon>
        <taxon>Viridiplantae</taxon>
        <taxon>Streptophyta</taxon>
        <taxon>Embryophyta</taxon>
        <taxon>Tracheophyta</taxon>
        <taxon>Spermatophyta</taxon>
        <taxon>Magnoliopsida</taxon>
        <taxon>eudicotyledons</taxon>
        <taxon>Gunneridae</taxon>
        <taxon>Pentapetalae</taxon>
        <taxon>rosids</taxon>
        <taxon>fabids</taxon>
        <taxon>Malpighiales</taxon>
        <taxon>Rhizophoraceae</taxon>
        <taxon>Rhizophora</taxon>
    </lineage>
</organism>
<keyword evidence="1" id="KW-0472">Membrane</keyword>
<accession>A0A2P2P5T1</accession>
<feature type="transmembrane region" description="Helical" evidence="1">
    <location>
        <begin position="12"/>
        <end position="31"/>
    </location>
</feature>
<evidence type="ECO:0000313" key="2">
    <source>
        <dbReference type="EMBL" id="MBX50067.1"/>
    </source>
</evidence>
<proteinExistence type="predicted"/>
<keyword evidence="1" id="KW-0812">Transmembrane</keyword>
<dbReference type="AlphaFoldDB" id="A0A2P2P5T1"/>
<evidence type="ECO:0000256" key="1">
    <source>
        <dbReference type="SAM" id="Phobius"/>
    </source>
</evidence>
<keyword evidence="1" id="KW-1133">Transmembrane helix</keyword>
<dbReference type="EMBL" id="GGEC01069583">
    <property type="protein sequence ID" value="MBX50067.1"/>
    <property type="molecule type" value="Transcribed_RNA"/>
</dbReference>
<reference evidence="2" key="1">
    <citation type="submission" date="2018-02" db="EMBL/GenBank/DDBJ databases">
        <title>Rhizophora mucronata_Transcriptome.</title>
        <authorList>
            <person name="Meera S.P."/>
            <person name="Sreeshan A."/>
            <person name="Augustine A."/>
        </authorList>
    </citation>
    <scope>NUCLEOTIDE SEQUENCE</scope>
    <source>
        <tissue evidence="2">Leaf</tissue>
    </source>
</reference>
<name>A0A2P2P5T1_RHIMU</name>
<sequence>MFADMQICCGSRVISCSFHSTLFVAMMIVVMCSS</sequence>